<protein>
    <submittedName>
        <fullName evidence="2">Uncharacterized protein</fullName>
    </submittedName>
</protein>
<dbReference type="EMBL" id="JAAGLI010000093">
    <property type="protein sequence ID" value="NEA21582.1"/>
    <property type="molecule type" value="Genomic_DNA"/>
</dbReference>
<dbReference type="RefSeq" id="WP_163053207.1">
    <property type="nucleotide sequence ID" value="NZ_JAAGLI010000093.1"/>
</dbReference>
<reference evidence="2 4" key="1">
    <citation type="submission" date="2020-01" db="EMBL/GenBank/DDBJ databases">
        <title>Insect and environment-associated Actinomycetes.</title>
        <authorList>
            <person name="Currrie C."/>
            <person name="Chevrette M."/>
            <person name="Carlson C."/>
            <person name="Stubbendieck R."/>
            <person name="Wendt-Pienkowski E."/>
        </authorList>
    </citation>
    <scope>NUCLEOTIDE SEQUENCE [LARGE SCALE GENOMIC DNA]</scope>
    <source>
        <strain evidence="2 4">SID10258</strain>
    </source>
</reference>
<keyword evidence="1" id="KW-0472">Membrane</keyword>
<evidence type="ECO:0000256" key="1">
    <source>
        <dbReference type="SAM" id="Phobius"/>
    </source>
</evidence>
<organism evidence="2 4">
    <name type="scientific">Actinomadura bangladeshensis</name>
    <dbReference type="NCBI Taxonomy" id="453573"/>
    <lineage>
        <taxon>Bacteria</taxon>
        <taxon>Bacillati</taxon>
        <taxon>Actinomycetota</taxon>
        <taxon>Actinomycetes</taxon>
        <taxon>Streptosporangiales</taxon>
        <taxon>Thermomonosporaceae</taxon>
        <taxon>Actinomadura</taxon>
    </lineage>
</organism>
<comment type="caution">
    <text evidence="2">The sequence shown here is derived from an EMBL/GenBank/DDBJ whole genome shotgun (WGS) entry which is preliminary data.</text>
</comment>
<dbReference type="AlphaFoldDB" id="A0A6L9Q945"/>
<proteinExistence type="predicted"/>
<evidence type="ECO:0000313" key="4">
    <source>
        <dbReference type="Proteomes" id="UP000475532"/>
    </source>
</evidence>
<dbReference type="Proteomes" id="UP000475532">
    <property type="component" value="Unassembled WGS sequence"/>
</dbReference>
<gene>
    <name evidence="2" type="ORF">G3I70_03580</name>
    <name evidence="3" type="ORF">G3I70_08570</name>
</gene>
<name>A0A6L9Q945_9ACTN</name>
<keyword evidence="1" id="KW-0812">Transmembrane</keyword>
<dbReference type="EMBL" id="JAAGLI010000213">
    <property type="protein sequence ID" value="NEA22542.1"/>
    <property type="molecule type" value="Genomic_DNA"/>
</dbReference>
<accession>A0A6L9Q945</accession>
<evidence type="ECO:0000313" key="2">
    <source>
        <dbReference type="EMBL" id="NEA21582.1"/>
    </source>
</evidence>
<evidence type="ECO:0000313" key="3">
    <source>
        <dbReference type="EMBL" id="NEA22542.1"/>
    </source>
</evidence>
<keyword evidence="1" id="KW-1133">Transmembrane helix</keyword>
<sequence length="102" mass="11162">MADPAPSTAEAPLHERLQRAAYGLVRIPRPDRPLTDDQAADVVTAAHLMMRAAARIEAAEERLARHKATDRRRARTATAVLILFVLAWLVFCAVGIALDATH</sequence>
<feature type="transmembrane region" description="Helical" evidence="1">
    <location>
        <begin position="77"/>
        <end position="98"/>
    </location>
</feature>